<evidence type="ECO:0000313" key="2">
    <source>
        <dbReference type="Proteomes" id="UP000308600"/>
    </source>
</evidence>
<accession>A0ACD3AI76</accession>
<reference evidence="1 2" key="1">
    <citation type="journal article" date="2019" name="Nat. Ecol. Evol.">
        <title>Megaphylogeny resolves global patterns of mushroom evolution.</title>
        <authorList>
            <person name="Varga T."/>
            <person name="Krizsan K."/>
            <person name="Foldi C."/>
            <person name="Dima B."/>
            <person name="Sanchez-Garcia M."/>
            <person name="Sanchez-Ramirez S."/>
            <person name="Szollosi G.J."/>
            <person name="Szarkandi J.G."/>
            <person name="Papp V."/>
            <person name="Albert L."/>
            <person name="Andreopoulos W."/>
            <person name="Angelini C."/>
            <person name="Antonin V."/>
            <person name="Barry K.W."/>
            <person name="Bougher N.L."/>
            <person name="Buchanan P."/>
            <person name="Buyck B."/>
            <person name="Bense V."/>
            <person name="Catcheside P."/>
            <person name="Chovatia M."/>
            <person name="Cooper J."/>
            <person name="Damon W."/>
            <person name="Desjardin D."/>
            <person name="Finy P."/>
            <person name="Geml J."/>
            <person name="Haridas S."/>
            <person name="Hughes K."/>
            <person name="Justo A."/>
            <person name="Karasinski D."/>
            <person name="Kautmanova I."/>
            <person name="Kiss B."/>
            <person name="Kocsube S."/>
            <person name="Kotiranta H."/>
            <person name="LaButti K.M."/>
            <person name="Lechner B.E."/>
            <person name="Liimatainen K."/>
            <person name="Lipzen A."/>
            <person name="Lukacs Z."/>
            <person name="Mihaltcheva S."/>
            <person name="Morgado L.N."/>
            <person name="Niskanen T."/>
            <person name="Noordeloos M.E."/>
            <person name="Ohm R.A."/>
            <person name="Ortiz-Santana B."/>
            <person name="Ovrebo C."/>
            <person name="Racz N."/>
            <person name="Riley R."/>
            <person name="Savchenko A."/>
            <person name="Shiryaev A."/>
            <person name="Soop K."/>
            <person name="Spirin V."/>
            <person name="Szebenyi C."/>
            <person name="Tomsovsky M."/>
            <person name="Tulloss R.E."/>
            <person name="Uehling J."/>
            <person name="Grigoriev I.V."/>
            <person name="Vagvolgyi C."/>
            <person name="Papp T."/>
            <person name="Martin F.M."/>
            <person name="Miettinen O."/>
            <person name="Hibbett D.S."/>
            <person name="Nagy L.G."/>
        </authorList>
    </citation>
    <scope>NUCLEOTIDE SEQUENCE [LARGE SCALE GENOMIC DNA]</scope>
    <source>
        <strain evidence="1 2">NL-1719</strain>
    </source>
</reference>
<evidence type="ECO:0000313" key="1">
    <source>
        <dbReference type="EMBL" id="TFK65069.1"/>
    </source>
</evidence>
<proteinExistence type="predicted"/>
<sequence length="842" mass="93268">MAPRRKPRRSQAPPSSTADAPEQELLHPRRSQRQIQNNPSLLTGVSTPSTATPDSGDSHTNATTLDSIAEDPNPEQTDTSAPDSHSPPPSTPPQGSLTNLDPLVTPNASPRPAEVYNTPIKKRNTANMPYLSQVSKDHNFTVGMEQVMGNVVGPMPVKDFLTTFGLMKGTNVIHGTPKKFKSVSEAKDEAGMYQPWVKAVKEASGKNLKQVDTHTQRPFSHGGKLFGPDITTYHRDTVAPEAAPTKCAPDQAELFGECKYNESDDPFNDKGQSFERTTRGGRSTLGQVAYSVSDQLGRQFRTHVFSILIFRTYARLLRWDRTGVITTEKIDYVAQGGAILTFFRGLSDADRATRGVDETVTPYEGDDEDNIRKELGVTSEVPLFRVTVGDRDFIIGPATFLNNSSAFGRSTRCFRAYNCNPLGDEERVVLLKDSWRIYTVNRKTEWQIYQKLRDHKVRNIPRPFAGSDIAGDCHQTITQKFVKAPWSRCQHRLRTLQHSRLVVEALDCHLEKVGTIRNAIICIRGAGRAQADAAKVHIIHRDISAGNIMAKIQWADDEKTQIQTVEGYLIDWDLAVDLEDEEGAKEKLLERTGTWYFIAAGLIPEGDRPTPPQNRLDDVESLFNVLVYVASHFTPHKWGSSEALSSFVYTYFYQGSSKLALVSLKGSPLVNQLHHALLKGLIGNLAIVLAARYESVDDDGYGFALGEEGEDFGEARVDLSSGFRELLLKTLDNFDWFVDLVTGALELPGWSTDDLLIKHTLPAFPGLDLTSGLSQSNLAMANVSADGQALLDELASTEEELLDFLMYEHTIQPPPSALLAFIYSFFCGPVPTSSSYYTLHDT</sequence>
<protein>
    <submittedName>
        <fullName evidence="1">Uncharacterized protein</fullName>
    </submittedName>
</protein>
<dbReference type="Proteomes" id="UP000308600">
    <property type="component" value="Unassembled WGS sequence"/>
</dbReference>
<dbReference type="EMBL" id="ML208449">
    <property type="protein sequence ID" value="TFK65069.1"/>
    <property type="molecule type" value="Genomic_DNA"/>
</dbReference>
<keyword evidence="2" id="KW-1185">Reference proteome</keyword>
<name>A0ACD3AI76_9AGAR</name>
<gene>
    <name evidence="1" type="ORF">BDN72DRAFT_900994</name>
</gene>
<organism evidence="1 2">
    <name type="scientific">Pluteus cervinus</name>
    <dbReference type="NCBI Taxonomy" id="181527"/>
    <lineage>
        <taxon>Eukaryota</taxon>
        <taxon>Fungi</taxon>
        <taxon>Dikarya</taxon>
        <taxon>Basidiomycota</taxon>
        <taxon>Agaricomycotina</taxon>
        <taxon>Agaricomycetes</taxon>
        <taxon>Agaricomycetidae</taxon>
        <taxon>Agaricales</taxon>
        <taxon>Pluteineae</taxon>
        <taxon>Pluteaceae</taxon>
        <taxon>Pluteus</taxon>
    </lineage>
</organism>